<dbReference type="Gene3D" id="2.60.40.420">
    <property type="entry name" value="Cupredoxins - blue copper proteins"/>
    <property type="match status" value="1"/>
</dbReference>
<evidence type="ECO:0000256" key="10">
    <source>
        <dbReference type="ARBA" id="ARBA00023002"/>
    </source>
</evidence>
<dbReference type="GO" id="GO:0042773">
    <property type="term" value="P:ATP synthesis coupled electron transport"/>
    <property type="evidence" value="ECO:0007669"/>
    <property type="project" value="TreeGrafter"/>
</dbReference>
<dbReference type="SUPFAM" id="SSF49503">
    <property type="entry name" value="Cupredoxins"/>
    <property type="match status" value="1"/>
</dbReference>
<dbReference type="InterPro" id="IPR045187">
    <property type="entry name" value="CcO_II"/>
</dbReference>
<evidence type="ECO:0000256" key="4">
    <source>
        <dbReference type="ARBA" id="ARBA00022475"/>
    </source>
</evidence>
<evidence type="ECO:0000259" key="16">
    <source>
        <dbReference type="PROSITE" id="PS50857"/>
    </source>
</evidence>
<evidence type="ECO:0000256" key="3">
    <source>
        <dbReference type="ARBA" id="ARBA00022448"/>
    </source>
</evidence>
<feature type="domain" description="Cytochrome oxidase subunit II transmembrane region profile" evidence="17">
    <location>
        <begin position="33"/>
        <end position="130"/>
    </location>
</feature>
<accession>A0A285RL66</accession>
<dbReference type="Gene3D" id="1.10.287.90">
    <property type="match status" value="1"/>
</dbReference>
<keyword evidence="4" id="KW-1003">Cell membrane</keyword>
<proteinExistence type="inferred from homology"/>
<dbReference type="InterPro" id="IPR008972">
    <property type="entry name" value="Cupredoxin"/>
</dbReference>
<gene>
    <name evidence="18" type="ORF">SAMN05428964_1011258</name>
</gene>
<keyword evidence="13" id="KW-0449">Lipoprotein</keyword>
<comment type="similarity">
    <text evidence="2">Belongs to the cytochrome c oxidase subunit 2 family.</text>
</comment>
<dbReference type="GO" id="GO:0005507">
    <property type="term" value="F:copper ion binding"/>
    <property type="evidence" value="ECO:0007669"/>
    <property type="project" value="InterPro"/>
</dbReference>
<keyword evidence="6 15" id="KW-0812">Transmembrane</keyword>
<keyword evidence="3" id="KW-0813">Transport</keyword>
<dbReference type="SUPFAM" id="SSF81464">
    <property type="entry name" value="Cytochrome c oxidase subunit II-like, transmembrane region"/>
    <property type="match status" value="1"/>
</dbReference>
<dbReference type="InterPro" id="IPR002429">
    <property type="entry name" value="CcO_II-like_C"/>
</dbReference>
<dbReference type="InterPro" id="IPR034227">
    <property type="entry name" value="CuRO_UO_II"/>
</dbReference>
<dbReference type="AlphaFoldDB" id="A0A285RL66"/>
<dbReference type="PROSITE" id="PS50857">
    <property type="entry name" value="COX2_CUA"/>
    <property type="match status" value="1"/>
</dbReference>
<dbReference type="Pfam" id="PF06481">
    <property type="entry name" value="COX_ARM"/>
    <property type="match status" value="1"/>
</dbReference>
<dbReference type="PANTHER" id="PTHR22888:SF18">
    <property type="entry name" value="CYTOCHROME BO(3) UBIQUINOL OXIDASE SUBUNIT 2"/>
    <property type="match status" value="1"/>
</dbReference>
<feature type="transmembrane region" description="Helical" evidence="15">
    <location>
        <begin position="53"/>
        <end position="79"/>
    </location>
</feature>
<evidence type="ECO:0000256" key="7">
    <source>
        <dbReference type="ARBA" id="ARBA00022729"/>
    </source>
</evidence>
<evidence type="ECO:0000256" key="12">
    <source>
        <dbReference type="ARBA" id="ARBA00023139"/>
    </source>
</evidence>
<dbReference type="InterPro" id="IPR006333">
    <property type="entry name" value="Cyt_o_ubiquinol_oxidase_su2"/>
</dbReference>
<evidence type="ECO:0000256" key="9">
    <source>
        <dbReference type="ARBA" id="ARBA00022989"/>
    </source>
</evidence>
<dbReference type="Proteomes" id="UP000219068">
    <property type="component" value="Unassembled WGS sequence"/>
</dbReference>
<dbReference type="CDD" id="cd04212">
    <property type="entry name" value="CuRO_UO_II"/>
    <property type="match status" value="1"/>
</dbReference>
<keyword evidence="12" id="KW-0564">Palmitate</keyword>
<evidence type="ECO:0000313" key="18">
    <source>
        <dbReference type="EMBL" id="SOB94851.1"/>
    </source>
</evidence>
<evidence type="ECO:0000256" key="1">
    <source>
        <dbReference type="ARBA" id="ARBA00004651"/>
    </source>
</evidence>
<evidence type="ECO:0000256" key="11">
    <source>
        <dbReference type="ARBA" id="ARBA00023136"/>
    </source>
</evidence>
<dbReference type="GO" id="GO:0005886">
    <property type="term" value="C:plasma membrane"/>
    <property type="evidence" value="ECO:0007669"/>
    <property type="project" value="UniProtKB-SubCell"/>
</dbReference>
<keyword evidence="7" id="KW-0732">Signal</keyword>
<keyword evidence="11 15" id="KW-0472">Membrane</keyword>
<evidence type="ECO:0000256" key="6">
    <source>
        <dbReference type="ARBA" id="ARBA00022692"/>
    </source>
</evidence>
<feature type="domain" description="Cytochrome oxidase subunit II copper A binding" evidence="16">
    <location>
        <begin position="145"/>
        <end position="257"/>
    </location>
</feature>
<dbReference type="GO" id="GO:0004129">
    <property type="term" value="F:cytochrome-c oxidase activity"/>
    <property type="evidence" value="ECO:0007669"/>
    <property type="project" value="InterPro"/>
</dbReference>
<feature type="transmembrane region" description="Helical" evidence="15">
    <location>
        <begin position="100"/>
        <end position="121"/>
    </location>
</feature>
<evidence type="ECO:0000313" key="19">
    <source>
        <dbReference type="Proteomes" id="UP000219068"/>
    </source>
</evidence>
<organism evidence="18 19">
    <name type="scientific">Thalassospira xiamenensis</name>
    <dbReference type="NCBI Taxonomy" id="220697"/>
    <lineage>
        <taxon>Bacteria</taxon>
        <taxon>Pseudomonadati</taxon>
        <taxon>Pseudomonadota</taxon>
        <taxon>Alphaproteobacteria</taxon>
        <taxon>Rhodospirillales</taxon>
        <taxon>Thalassospiraceae</taxon>
        <taxon>Thalassospira</taxon>
    </lineage>
</organism>
<evidence type="ECO:0000256" key="13">
    <source>
        <dbReference type="ARBA" id="ARBA00023288"/>
    </source>
</evidence>
<dbReference type="InterPro" id="IPR010514">
    <property type="entry name" value="COX_ARM"/>
</dbReference>
<protein>
    <recommendedName>
        <fullName evidence="14">Ubiquinol oxidase polypeptide II</fullName>
    </recommendedName>
</protein>
<dbReference type="GO" id="GO:0009486">
    <property type="term" value="F:cytochrome bo3 ubiquinol oxidase activity"/>
    <property type="evidence" value="ECO:0007669"/>
    <property type="project" value="InterPro"/>
</dbReference>
<evidence type="ECO:0000256" key="5">
    <source>
        <dbReference type="ARBA" id="ARBA00022660"/>
    </source>
</evidence>
<comment type="subcellular location">
    <subcellularLocation>
        <location evidence="1">Cell membrane</location>
        <topology evidence="1">Multi-pass membrane protein</topology>
    </subcellularLocation>
</comment>
<dbReference type="PROSITE" id="PS50999">
    <property type="entry name" value="COX2_TM"/>
    <property type="match status" value="1"/>
</dbReference>
<feature type="transmembrane region" description="Helical" evidence="15">
    <location>
        <begin position="21"/>
        <end position="41"/>
    </location>
</feature>
<evidence type="ECO:0000256" key="14">
    <source>
        <dbReference type="ARBA" id="ARBA00030198"/>
    </source>
</evidence>
<keyword evidence="9 15" id="KW-1133">Transmembrane helix</keyword>
<dbReference type="EMBL" id="OBMM01000001">
    <property type="protein sequence ID" value="SOB94851.1"/>
    <property type="molecule type" value="Genomic_DNA"/>
</dbReference>
<dbReference type="GO" id="GO:0016682">
    <property type="term" value="F:oxidoreductase activity, acting on diphenols and related substances as donors, oxygen as acceptor"/>
    <property type="evidence" value="ECO:0007669"/>
    <property type="project" value="InterPro"/>
</dbReference>
<sequence length="392" mass="43507">MVVCENIFQRLTKYKRMLSKLARGVAIASVFTLLTGCNLVVMDPSGDIASQQADLIVVSTILMLIIILPVMALTVFFAWKYRQSNKDAEYDPEWHHSTKLEIVIWSAPLAIIIALGAITWVSTHTLDPYRPLDRIDAERPLEKDHKPMVVEVVSLDWKWLFIYPEQGIATINELAAPIDTPIQFKITSSGIMNSFYIPALAGMIYSMAGMETKLHAVINEEGVYDGFSANYSGEGFSHMRFKFHGLSDAGFDDWVAKVKEDSRGLGRSEYLELEKPSIAEPVHYFGNVDPELYQAILNMCVDQSKMCMNEMMDIDRKGGGGIAGIYNVMSLTYDTPRERGSQPLPSTKSYVATLCTTPSGGLSQEISSIPLFDNGVEDDRFSPVPAGVSTGF</sequence>
<keyword evidence="10" id="KW-0560">Oxidoreductase</keyword>
<dbReference type="NCBIfam" id="TIGR01433">
    <property type="entry name" value="CyoA"/>
    <property type="match status" value="1"/>
</dbReference>
<dbReference type="InterPro" id="IPR011759">
    <property type="entry name" value="Cyt_c_oxidase_su2_TM_dom"/>
</dbReference>
<evidence type="ECO:0000256" key="8">
    <source>
        <dbReference type="ARBA" id="ARBA00022982"/>
    </source>
</evidence>
<dbReference type="Pfam" id="PF00116">
    <property type="entry name" value="COX2"/>
    <property type="match status" value="1"/>
</dbReference>
<evidence type="ECO:0000256" key="15">
    <source>
        <dbReference type="SAM" id="Phobius"/>
    </source>
</evidence>
<keyword evidence="8" id="KW-0249">Electron transport</keyword>
<name>A0A285RL66_9PROT</name>
<reference evidence="18 19" key="1">
    <citation type="submission" date="2017-08" db="EMBL/GenBank/DDBJ databases">
        <authorList>
            <person name="de Groot N.N."/>
        </authorList>
    </citation>
    <scope>NUCLEOTIDE SEQUENCE [LARGE SCALE GENOMIC DNA]</scope>
    <source>
        <strain evidence="18 19">USBA 78</strain>
    </source>
</reference>
<evidence type="ECO:0000256" key="2">
    <source>
        <dbReference type="ARBA" id="ARBA00007866"/>
    </source>
</evidence>
<dbReference type="PANTHER" id="PTHR22888">
    <property type="entry name" value="CYTOCHROME C OXIDASE, SUBUNIT II"/>
    <property type="match status" value="1"/>
</dbReference>
<keyword evidence="5" id="KW-0679">Respiratory chain</keyword>
<evidence type="ECO:0000259" key="17">
    <source>
        <dbReference type="PROSITE" id="PS50999"/>
    </source>
</evidence>
<dbReference type="InterPro" id="IPR036257">
    <property type="entry name" value="Cyt_c_oxidase_su2_TM_sf"/>
</dbReference>